<dbReference type="RefSeq" id="WP_114005372.1">
    <property type="nucleotide sequence ID" value="NZ_QGDC01000005.1"/>
</dbReference>
<dbReference type="OrthoDB" id="6659578at2"/>
<dbReference type="AlphaFoldDB" id="A0A367GNJ4"/>
<organism evidence="2 3">
    <name type="scientific">Mucilaginibacter hurinus</name>
    <dbReference type="NCBI Taxonomy" id="2201324"/>
    <lineage>
        <taxon>Bacteria</taxon>
        <taxon>Pseudomonadati</taxon>
        <taxon>Bacteroidota</taxon>
        <taxon>Sphingobacteriia</taxon>
        <taxon>Sphingobacteriales</taxon>
        <taxon>Sphingobacteriaceae</taxon>
        <taxon>Mucilaginibacter</taxon>
    </lineage>
</organism>
<evidence type="ECO:0000259" key="1">
    <source>
        <dbReference type="Pfam" id="PF02464"/>
    </source>
</evidence>
<dbReference type="SUPFAM" id="SSF142433">
    <property type="entry name" value="CinA-like"/>
    <property type="match status" value="1"/>
</dbReference>
<dbReference type="InterPro" id="IPR008136">
    <property type="entry name" value="CinA_C"/>
</dbReference>
<name>A0A367GNJ4_9SPHI</name>
<dbReference type="Proteomes" id="UP000253209">
    <property type="component" value="Unassembled WGS sequence"/>
</dbReference>
<dbReference type="Pfam" id="PF02464">
    <property type="entry name" value="CinA"/>
    <property type="match status" value="1"/>
</dbReference>
<dbReference type="EMBL" id="QGDC01000005">
    <property type="protein sequence ID" value="RCH55047.1"/>
    <property type="molecule type" value="Genomic_DNA"/>
</dbReference>
<evidence type="ECO:0000313" key="3">
    <source>
        <dbReference type="Proteomes" id="UP000253209"/>
    </source>
</evidence>
<comment type="caution">
    <text evidence="2">The sequence shown here is derived from an EMBL/GenBank/DDBJ whole genome shotgun (WGS) entry which is preliminary data.</text>
</comment>
<sequence length="161" mass="17476">MAEQRILECSKLMAEKNLTIAFAESATAGWLCSEFALAPESGRILKGGIVCYDATLKEDILKVPHVLIEKYTPESEEVTAEMARRLGGLIPSDIQIGVTGLTTPGGSENYDKPVGTMFVYAFIHGKPVSLCQVYTGSQEDIIHQTIDAVAQMLINEIGKMP</sequence>
<feature type="domain" description="CinA C-terminal" evidence="1">
    <location>
        <begin position="8"/>
        <end position="155"/>
    </location>
</feature>
<keyword evidence="3" id="KW-1185">Reference proteome</keyword>
<reference evidence="2 3" key="1">
    <citation type="submission" date="2018-05" db="EMBL/GenBank/DDBJ databases">
        <title>Mucilaginibacter hurinus sp. nov., isolated from briquette warehouse soil.</title>
        <authorList>
            <person name="Choi L."/>
        </authorList>
    </citation>
    <scope>NUCLEOTIDE SEQUENCE [LARGE SCALE GENOMIC DNA]</scope>
    <source>
        <strain evidence="2 3">ZR32</strain>
    </source>
</reference>
<dbReference type="InterPro" id="IPR036653">
    <property type="entry name" value="CinA-like_C"/>
</dbReference>
<gene>
    <name evidence="2" type="ORF">DJ568_11295</name>
</gene>
<proteinExistence type="predicted"/>
<dbReference type="Gene3D" id="3.90.950.20">
    <property type="entry name" value="CinA-like"/>
    <property type="match status" value="1"/>
</dbReference>
<protein>
    <submittedName>
        <fullName evidence="2">Damage-inducible protein CinA</fullName>
    </submittedName>
</protein>
<evidence type="ECO:0000313" key="2">
    <source>
        <dbReference type="EMBL" id="RCH55047.1"/>
    </source>
</evidence>
<dbReference type="NCBIfam" id="TIGR00199">
    <property type="entry name" value="PncC_domain"/>
    <property type="match status" value="1"/>
</dbReference>
<accession>A0A367GNJ4</accession>